<organism evidence="7 8">
    <name type="scientific">Nocardioides marmorisolisilvae</name>
    <dbReference type="NCBI Taxonomy" id="1542737"/>
    <lineage>
        <taxon>Bacteria</taxon>
        <taxon>Bacillati</taxon>
        <taxon>Actinomycetota</taxon>
        <taxon>Actinomycetes</taxon>
        <taxon>Propionibacteriales</taxon>
        <taxon>Nocardioidaceae</taxon>
        <taxon>Nocardioides</taxon>
    </lineage>
</organism>
<keyword evidence="3 5" id="KW-0547">Nucleotide-binding</keyword>
<evidence type="ECO:0000313" key="7">
    <source>
        <dbReference type="EMBL" id="RNL80472.1"/>
    </source>
</evidence>
<proteinExistence type="inferred from homology"/>
<evidence type="ECO:0000256" key="3">
    <source>
        <dbReference type="ARBA" id="ARBA00022741"/>
    </source>
</evidence>
<dbReference type="EMBL" id="RJSG01000002">
    <property type="protein sequence ID" value="RNL80472.1"/>
    <property type="molecule type" value="Genomic_DNA"/>
</dbReference>
<dbReference type="EC" id="2.7.7.105" evidence="5"/>
<comment type="similarity">
    <text evidence="5">Belongs to the CofC family.</text>
</comment>
<dbReference type="GO" id="GO:0043814">
    <property type="term" value="F:phospholactate guanylyltransferase activity"/>
    <property type="evidence" value="ECO:0007669"/>
    <property type="project" value="InterPro"/>
</dbReference>
<dbReference type="Gene3D" id="3.90.550.10">
    <property type="entry name" value="Spore Coat Polysaccharide Biosynthesis Protein SpsA, Chain A"/>
    <property type="match status" value="1"/>
</dbReference>
<dbReference type="GO" id="GO:0005525">
    <property type="term" value="F:GTP binding"/>
    <property type="evidence" value="ECO:0007669"/>
    <property type="project" value="UniProtKB-KW"/>
</dbReference>
<comment type="function">
    <text evidence="5">Guanylyltransferase that catalyzes the activation of phosphoenolpyruvate (PEP) as enolpyruvoyl-2-diphospho-5'-guanosine, via the condensation of PEP with GTP. It is involved in the biosynthesis of coenzyme F420, a hydride carrier cofactor.</text>
</comment>
<feature type="region of interest" description="Disordered" evidence="6">
    <location>
        <begin position="1"/>
        <end position="50"/>
    </location>
</feature>
<evidence type="ECO:0000256" key="4">
    <source>
        <dbReference type="ARBA" id="ARBA00023134"/>
    </source>
</evidence>
<dbReference type="AlphaFoldDB" id="A0A3N0DXY6"/>
<gene>
    <name evidence="7" type="primary">cofC</name>
    <name evidence="5" type="synonym">fbiD</name>
    <name evidence="7" type="ORF">EFL95_13140</name>
</gene>
<keyword evidence="2 5" id="KW-0548">Nucleotidyltransferase</keyword>
<dbReference type="OrthoDB" id="9151145at2"/>
<dbReference type="GO" id="GO:0052645">
    <property type="term" value="P:F420-0 metabolic process"/>
    <property type="evidence" value="ECO:0007669"/>
    <property type="project" value="UniProtKB-UniRule"/>
</dbReference>
<dbReference type="UniPathway" id="UPA00071"/>
<feature type="binding site" evidence="5">
    <location>
        <position position="213"/>
    </location>
    <ligand>
        <name>phosphoenolpyruvate</name>
        <dbReference type="ChEBI" id="CHEBI:58702"/>
    </ligand>
</feature>
<evidence type="ECO:0000256" key="6">
    <source>
        <dbReference type="SAM" id="MobiDB-lite"/>
    </source>
</evidence>
<feature type="compositionally biased region" description="Basic residues" evidence="6">
    <location>
        <begin position="41"/>
        <end position="50"/>
    </location>
</feature>
<evidence type="ECO:0000256" key="1">
    <source>
        <dbReference type="ARBA" id="ARBA00022679"/>
    </source>
</evidence>
<feature type="binding site" evidence="5">
    <location>
        <position position="194"/>
    </location>
    <ligand>
        <name>phosphoenolpyruvate</name>
        <dbReference type="ChEBI" id="CHEBI:58702"/>
    </ligand>
</feature>
<dbReference type="HAMAP" id="MF_02114">
    <property type="entry name" value="CofC"/>
    <property type="match status" value="1"/>
</dbReference>
<dbReference type="InterPro" id="IPR029044">
    <property type="entry name" value="Nucleotide-diphossugar_trans"/>
</dbReference>
<feature type="binding site" evidence="5">
    <location>
        <position position="210"/>
    </location>
    <ligand>
        <name>phosphoenolpyruvate</name>
        <dbReference type="ChEBI" id="CHEBI:58702"/>
    </ligand>
</feature>
<dbReference type="Proteomes" id="UP000277094">
    <property type="component" value="Unassembled WGS sequence"/>
</dbReference>
<dbReference type="NCBIfam" id="TIGR03552">
    <property type="entry name" value="F420_cofC"/>
    <property type="match status" value="1"/>
</dbReference>
<comment type="caution">
    <text evidence="7">The sequence shown here is derived from an EMBL/GenBank/DDBJ whole genome shotgun (WGS) entry which is preliminary data.</text>
</comment>
<comment type="pathway">
    <text evidence="5">Cofactor biosynthesis; coenzyme F420 biosynthesis.</text>
</comment>
<dbReference type="Pfam" id="PF01983">
    <property type="entry name" value="CofC"/>
    <property type="match status" value="1"/>
</dbReference>
<dbReference type="SUPFAM" id="SSF53448">
    <property type="entry name" value="Nucleotide-diphospho-sugar transferases"/>
    <property type="match status" value="1"/>
</dbReference>
<dbReference type="InterPro" id="IPR002835">
    <property type="entry name" value="CofC"/>
</dbReference>
<keyword evidence="1 5" id="KW-0808">Transferase</keyword>
<name>A0A3N0DXY6_9ACTN</name>
<evidence type="ECO:0000256" key="5">
    <source>
        <dbReference type="HAMAP-Rule" id="MF_02114"/>
    </source>
</evidence>
<keyword evidence="4 5" id="KW-0342">GTP-binding</keyword>
<dbReference type="PANTHER" id="PTHR40392:SF1">
    <property type="entry name" value="2-PHOSPHO-L-LACTATE GUANYLYLTRANSFERASE"/>
    <property type="match status" value="1"/>
</dbReference>
<evidence type="ECO:0000313" key="8">
    <source>
        <dbReference type="Proteomes" id="UP000277094"/>
    </source>
</evidence>
<sequence>MATASDHAHPRRSCSLRTLTTTTPFPHSPPGRGTRTAPRPCRSRLPTRPRRTAARIVGVTALEYALLIPVKDGRTAKSRLGVGDDGERAQLMAAFARDAISAAAAVPGTAVHVVGDEAALAEVLDGLEVTVLPDEGEGQLNRALSRAAERLARPDLAIAVLLADLPCLRTADLASALSDGHDRRFVADAAGTGTTLLVAPAGSTLDPRFGPGSAAAHRQSGARPLDAELASLRLDVDTTDDLEAALRFGVGVHTAKTASGRL</sequence>
<dbReference type="PANTHER" id="PTHR40392">
    <property type="entry name" value="2-PHOSPHO-L-LACTATE GUANYLYLTRANSFERASE"/>
    <property type="match status" value="1"/>
</dbReference>
<feature type="compositionally biased region" description="Low complexity" evidence="6">
    <location>
        <begin position="15"/>
        <end position="40"/>
    </location>
</feature>
<evidence type="ECO:0000256" key="2">
    <source>
        <dbReference type="ARBA" id="ARBA00022695"/>
    </source>
</evidence>
<keyword evidence="8" id="KW-1185">Reference proteome</keyword>
<reference evidence="7 8" key="1">
    <citation type="submission" date="2018-11" db="EMBL/GenBank/DDBJ databases">
        <authorList>
            <person name="Li F."/>
        </authorList>
    </citation>
    <scope>NUCLEOTIDE SEQUENCE [LARGE SCALE GENOMIC DNA]</scope>
    <source>
        <strain evidence="7 8">KIS18-7</strain>
    </source>
</reference>
<comment type="catalytic activity">
    <reaction evidence="5">
        <text>phosphoenolpyruvate + GTP + H(+) = enolpyruvoyl-2-diphospho-5'-guanosine + diphosphate</text>
        <dbReference type="Rhea" id="RHEA:30519"/>
        <dbReference type="ChEBI" id="CHEBI:15378"/>
        <dbReference type="ChEBI" id="CHEBI:33019"/>
        <dbReference type="ChEBI" id="CHEBI:37565"/>
        <dbReference type="ChEBI" id="CHEBI:58702"/>
        <dbReference type="ChEBI" id="CHEBI:143701"/>
        <dbReference type="EC" id="2.7.7.105"/>
    </reaction>
</comment>
<accession>A0A3N0DXY6</accession>
<protein>
    <recommendedName>
        <fullName evidence="5">Phosphoenolpyruvate guanylyltransferase</fullName>
        <shortName evidence="5">PEP guanylyltransferase</shortName>
        <ecNumber evidence="5">2.7.7.105</ecNumber>
    </recommendedName>
</protein>